<keyword evidence="1" id="KW-0489">Methyltransferase</keyword>
<evidence type="ECO:0000313" key="2">
    <source>
        <dbReference type="Proteomes" id="UP000029380"/>
    </source>
</evidence>
<dbReference type="InterPro" id="IPR006901">
    <property type="entry name" value="TrmK"/>
</dbReference>
<dbReference type="RefSeq" id="WP_331279536.1">
    <property type="nucleotide sequence ID" value="NZ_JPVU01000160.1"/>
</dbReference>
<gene>
    <name evidence="1" type="ORF">TMUPMC115_1474</name>
</gene>
<dbReference type="InterPro" id="IPR029063">
    <property type="entry name" value="SAM-dependent_MTases_sf"/>
</dbReference>
<dbReference type="AlphaFoldDB" id="A0A091C3G6"/>
<name>A0A091C3G6_9ENTE</name>
<dbReference type="EC" id="2.1.1.-" evidence="1"/>
<protein>
    <submittedName>
        <fullName evidence="1">Putative tRNA-m1A22 methylase</fullName>
        <ecNumber evidence="1">2.1.1.-</ecNumber>
    </submittedName>
</protein>
<proteinExistence type="predicted"/>
<dbReference type="GO" id="GO:0032259">
    <property type="term" value="P:methylation"/>
    <property type="evidence" value="ECO:0007669"/>
    <property type="project" value="UniProtKB-KW"/>
</dbReference>
<dbReference type="GO" id="GO:0160105">
    <property type="term" value="F:tRNA (adenine(22)-N1)-methyltransferase activity"/>
    <property type="evidence" value="ECO:0007669"/>
    <property type="project" value="InterPro"/>
</dbReference>
<dbReference type="Gene3D" id="3.40.50.150">
    <property type="entry name" value="Vaccinia Virus protein VP39"/>
    <property type="match status" value="1"/>
</dbReference>
<dbReference type="Pfam" id="PF04816">
    <property type="entry name" value="TrmK"/>
    <property type="match status" value="1"/>
</dbReference>
<evidence type="ECO:0000313" key="1">
    <source>
        <dbReference type="EMBL" id="KFN91245.1"/>
    </source>
</evidence>
<reference evidence="1 2" key="1">
    <citation type="submission" date="2014-08" db="EMBL/GenBank/DDBJ databases">
        <title>Genome sequence of Tetragenococcus muriaticus.</title>
        <authorList>
            <person name="Chuea-nongthon C."/>
            <person name="Rodtong S."/>
            <person name="Yongsawatdigul J."/>
            <person name="Steele J.L."/>
            <person name="Liu X.-y."/>
            <person name="Speers J."/>
            <person name="Glasner J.D."/>
            <person name="Neeno-Eckwall E.C."/>
        </authorList>
    </citation>
    <scope>NUCLEOTIDE SEQUENCE [LARGE SCALE GENOMIC DNA]</scope>
    <source>
        <strain evidence="1 2">PMC-11-5</strain>
    </source>
</reference>
<comment type="caution">
    <text evidence="1">The sequence shown here is derived from an EMBL/GenBank/DDBJ whole genome shotgun (WGS) entry which is preliminary data.</text>
</comment>
<dbReference type="PANTHER" id="PTHR38451:SF1">
    <property type="entry name" value="TRNA (ADENINE(22)-N(1))-METHYLTRANSFERASE"/>
    <property type="match status" value="1"/>
</dbReference>
<organism evidence="1 2">
    <name type="scientific">Tetragenococcus muriaticus PMC-11-5</name>
    <dbReference type="NCBI Taxonomy" id="1302649"/>
    <lineage>
        <taxon>Bacteria</taxon>
        <taxon>Bacillati</taxon>
        <taxon>Bacillota</taxon>
        <taxon>Bacilli</taxon>
        <taxon>Lactobacillales</taxon>
        <taxon>Enterococcaceae</taxon>
        <taxon>Tetragenococcus</taxon>
    </lineage>
</organism>
<sequence>MTNKERLILQPNNHEQLLRHWLATNYYQIYDEEIIEDHDKIYEIIAAFPQKKHEYTLKELYFGPILMEKKSVVFQKNGKKFCKQSKKF</sequence>
<dbReference type="PATRIC" id="fig|1302649.3.peg.1478"/>
<keyword evidence="1" id="KW-0808">Transferase</keyword>
<dbReference type="EMBL" id="JPVU01000160">
    <property type="protein sequence ID" value="KFN91245.1"/>
    <property type="molecule type" value="Genomic_DNA"/>
</dbReference>
<dbReference type="PANTHER" id="PTHR38451">
    <property type="entry name" value="TRNA (ADENINE(22)-N(1))-METHYLTRANSFERASE"/>
    <property type="match status" value="1"/>
</dbReference>
<dbReference type="Proteomes" id="UP000029380">
    <property type="component" value="Unassembled WGS sequence"/>
</dbReference>
<accession>A0A091C3G6</accession>